<dbReference type="HOGENOM" id="CLU_139941_0_0_1"/>
<evidence type="ECO:0000256" key="6">
    <source>
        <dbReference type="ARBA" id="ARBA00023065"/>
    </source>
</evidence>
<name>R7TFU0_CAPTE</name>
<gene>
    <name evidence="9" type="primary">inx</name>
    <name evidence="10" type="ORF">CAPTEDRAFT_100098</name>
</gene>
<protein>
    <recommendedName>
        <fullName evidence="9">Innexin</fullName>
    </recommendedName>
</protein>
<dbReference type="AlphaFoldDB" id="R7TFU0"/>
<accession>R7TFU0</accession>
<evidence type="ECO:0000313" key="12">
    <source>
        <dbReference type="Proteomes" id="UP000014760"/>
    </source>
</evidence>
<proteinExistence type="inferred from homology"/>
<comment type="subcellular location">
    <subcellularLocation>
        <location evidence="1 9">Cell membrane</location>
        <topology evidence="1 9">Multi-pass membrane protein</topology>
    </subcellularLocation>
</comment>
<reference evidence="12" key="1">
    <citation type="submission" date="2012-12" db="EMBL/GenBank/DDBJ databases">
        <authorList>
            <person name="Hellsten U."/>
            <person name="Grimwood J."/>
            <person name="Chapman J.A."/>
            <person name="Shapiro H."/>
            <person name="Aerts A."/>
            <person name="Otillar R.P."/>
            <person name="Terry A.Y."/>
            <person name="Boore J.L."/>
            <person name="Simakov O."/>
            <person name="Marletaz F."/>
            <person name="Cho S.-J."/>
            <person name="Edsinger-Gonzales E."/>
            <person name="Havlak P."/>
            <person name="Kuo D.-H."/>
            <person name="Larsson T."/>
            <person name="Lv J."/>
            <person name="Arendt D."/>
            <person name="Savage R."/>
            <person name="Osoegawa K."/>
            <person name="de Jong P."/>
            <person name="Lindberg D.R."/>
            <person name="Seaver E.C."/>
            <person name="Weisblat D.A."/>
            <person name="Putnam N.H."/>
            <person name="Grigoriev I.V."/>
            <person name="Rokhsar D.S."/>
        </authorList>
    </citation>
    <scope>NUCLEOTIDE SEQUENCE</scope>
    <source>
        <strain evidence="12">I ESC-2004</strain>
    </source>
</reference>
<dbReference type="EMBL" id="AMQN01002826">
    <property type="status" value="NOT_ANNOTATED_CDS"/>
    <property type="molecule type" value="Genomic_DNA"/>
</dbReference>
<evidence type="ECO:0000256" key="2">
    <source>
        <dbReference type="ARBA" id="ARBA00022448"/>
    </source>
</evidence>
<dbReference type="EnsemblMetazoa" id="CapteT100098">
    <property type="protein sequence ID" value="CapteP100098"/>
    <property type="gene ID" value="CapteG100098"/>
</dbReference>
<dbReference type="GO" id="GO:0005886">
    <property type="term" value="C:plasma membrane"/>
    <property type="evidence" value="ECO:0007669"/>
    <property type="project" value="UniProtKB-SubCell"/>
</dbReference>
<keyword evidence="7 9" id="KW-0472">Membrane</keyword>
<dbReference type="EMBL" id="KB310159">
    <property type="protein sequence ID" value="ELT92337.1"/>
    <property type="molecule type" value="Genomic_DNA"/>
</dbReference>
<comment type="caution">
    <text evidence="9">Lacks conserved residue(s) required for the propagation of feature annotation.</text>
</comment>
<keyword evidence="8 9" id="KW-0407">Ion channel</keyword>
<evidence type="ECO:0000256" key="7">
    <source>
        <dbReference type="ARBA" id="ARBA00023136"/>
    </source>
</evidence>
<evidence type="ECO:0000313" key="10">
    <source>
        <dbReference type="EMBL" id="ELT92337.1"/>
    </source>
</evidence>
<evidence type="ECO:0000256" key="1">
    <source>
        <dbReference type="ARBA" id="ARBA00004651"/>
    </source>
</evidence>
<feature type="non-terminal residue" evidence="10">
    <location>
        <position position="1"/>
    </location>
</feature>
<keyword evidence="4 9" id="KW-0812">Transmembrane</keyword>
<dbReference type="GO" id="GO:0034220">
    <property type="term" value="P:monoatomic ion transmembrane transport"/>
    <property type="evidence" value="ECO:0007669"/>
    <property type="project" value="UniProtKB-KW"/>
</dbReference>
<dbReference type="OMA" id="NIKIRYT"/>
<keyword evidence="3" id="KW-1003">Cell membrane</keyword>
<dbReference type="OrthoDB" id="5867527at2759"/>
<feature type="transmembrane region" description="Helical" evidence="9">
    <location>
        <begin position="39"/>
        <end position="63"/>
    </location>
</feature>
<evidence type="ECO:0000313" key="11">
    <source>
        <dbReference type="EnsemblMetazoa" id="CapteP100098"/>
    </source>
</evidence>
<keyword evidence="5 9" id="KW-1133">Transmembrane helix</keyword>
<dbReference type="PROSITE" id="PS51013">
    <property type="entry name" value="PANNEXIN"/>
    <property type="match status" value="1"/>
</dbReference>
<keyword evidence="12" id="KW-1185">Reference proteome</keyword>
<reference evidence="10 12" key="2">
    <citation type="journal article" date="2013" name="Nature">
        <title>Insights into bilaterian evolution from three spiralian genomes.</title>
        <authorList>
            <person name="Simakov O."/>
            <person name="Marletaz F."/>
            <person name="Cho S.J."/>
            <person name="Edsinger-Gonzales E."/>
            <person name="Havlak P."/>
            <person name="Hellsten U."/>
            <person name="Kuo D.H."/>
            <person name="Larsson T."/>
            <person name="Lv J."/>
            <person name="Arendt D."/>
            <person name="Savage R."/>
            <person name="Osoegawa K."/>
            <person name="de Jong P."/>
            <person name="Grimwood J."/>
            <person name="Chapman J.A."/>
            <person name="Shapiro H."/>
            <person name="Aerts A."/>
            <person name="Otillar R.P."/>
            <person name="Terry A.Y."/>
            <person name="Boore J.L."/>
            <person name="Grigoriev I.V."/>
            <person name="Lindberg D.R."/>
            <person name="Seaver E.C."/>
            <person name="Weisblat D.A."/>
            <person name="Putnam N.H."/>
            <person name="Rokhsar D.S."/>
        </authorList>
    </citation>
    <scope>NUCLEOTIDE SEQUENCE</scope>
    <source>
        <strain evidence="10 12">I ESC-2004</strain>
    </source>
</reference>
<reference evidence="11" key="3">
    <citation type="submission" date="2015-06" db="UniProtKB">
        <authorList>
            <consortium name="EnsemblMetazoa"/>
        </authorList>
    </citation>
    <scope>IDENTIFICATION</scope>
</reference>
<evidence type="ECO:0000256" key="4">
    <source>
        <dbReference type="ARBA" id="ARBA00022692"/>
    </source>
</evidence>
<keyword evidence="6 9" id="KW-0406">Ion transport</keyword>
<evidence type="ECO:0000256" key="9">
    <source>
        <dbReference type="RuleBase" id="RU010713"/>
    </source>
</evidence>
<dbReference type="Pfam" id="PF00876">
    <property type="entry name" value="Innexin"/>
    <property type="match status" value="1"/>
</dbReference>
<comment type="similarity">
    <text evidence="9">Belongs to the pannexin family.</text>
</comment>
<comment type="function">
    <text evidence="9">Structural component of the gap junctions.</text>
</comment>
<sequence length="146" mass="17641">FPRVTLCDFKVRQLGNIHRHTVQCVLPINFFNEKVYMVIWFWLAIVSIINVINLITWIARTLFRLDQLQYIRRHLRYMDKMDRPEDKKISRRFVYEYLRCDGVLVLKLVAMNTSDIVASELTAELWDYFKSNPPTFYKKKNDFVDV</sequence>
<evidence type="ECO:0000256" key="8">
    <source>
        <dbReference type="ARBA" id="ARBA00023303"/>
    </source>
</evidence>
<evidence type="ECO:0000256" key="3">
    <source>
        <dbReference type="ARBA" id="ARBA00022475"/>
    </source>
</evidence>
<dbReference type="GO" id="GO:0005921">
    <property type="term" value="C:gap junction"/>
    <property type="evidence" value="ECO:0007669"/>
    <property type="project" value="UniProtKB-UniRule"/>
</dbReference>
<dbReference type="Proteomes" id="UP000014760">
    <property type="component" value="Unassembled WGS sequence"/>
</dbReference>
<organism evidence="10">
    <name type="scientific">Capitella teleta</name>
    <name type="common">Polychaete worm</name>
    <dbReference type="NCBI Taxonomy" id="283909"/>
    <lineage>
        <taxon>Eukaryota</taxon>
        <taxon>Metazoa</taxon>
        <taxon>Spiralia</taxon>
        <taxon>Lophotrochozoa</taxon>
        <taxon>Annelida</taxon>
        <taxon>Polychaeta</taxon>
        <taxon>Sedentaria</taxon>
        <taxon>Scolecida</taxon>
        <taxon>Capitellidae</taxon>
        <taxon>Capitella</taxon>
    </lineage>
</organism>
<dbReference type="PANTHER" id="PTHR11893:SF36">
    <property type="entry name" value="INNEXIN-5"/>
    <property type="match status" value="1"/>
</dbReference>
<dbReference type="STRING" id="283909.R7TFU0"/>
<evidence type="ECO:0000256" key="5">
    <source>
        <dbReference type="ARBA" id="ARBA00022989"/>
    </source>
</evidence>
<dbReference type="InterPro" id="IPR000990">
    <property type="entry name" value="Innexin"/>
</dbReference>
<dbReference type="PANTHER" id="PTHR11893">
    <property type="entry name" value="INNEXIN"/>
    <property type="match status" value="1"/>
</dbReference>
<keyword evidence="2 9" id="KW-0813">Transport</keyword>